<keyword evidence="4" id="KW-1185">Reference proteome</keyword>
<accession>A0ABS9BIU6</accession>
<evidence type="ECO:0000256" key="1">
    <source>
        <dbReference type="ARBA" id="ARBA00022801"/>
    </source>
</evidence>
<reference evidence="3 4" key="1">
    <citation type="submission" date="2022-01" db="EMBL/GenBank/DDBJ databases">
        <title>Flavihumibacter sp. nov., isolated from sediment of a river.</title>
        <authorList>
            <person name="Liu H."/>
        </authorList>
    </citation>
    <scope>NUCLEOTIDE SEQUENCE [LARGE SCALE GENOMIC DNA]</scope>
    <source>
        <strain evidence="3 4">RY-1</strain>
    </source>
</reference>
<evidence type="ECO:0000313" key="4">
    <source>
        <dbReference type="Proteomes" id="UP001200145"/>
    </source>
</evidence>
<dbReference type="EMBL" id="JAKEVY010000002">
    <property type="protein sequence ID" value="MCF1715038.1"/>
    <property type="molecule type" value="Genomic_DNA"/>
</dbReference>
<evidence type="ECO:0000259" key="2">
    <source>
        <dbReference type="Pfam" id="PF07859"/>
    </source>
</evidence>
<organism evidence="3 4">
    <name type="scientific">Flavihumibacter fluminis</name>
    <dbReference type="NCBI Taxonomy" id="2909236"/>
    <lineage>
        <taxon>Bacteria</taxon>
        <taxon>Pseudomonadati</taxon>
        <taxon>Bacteroidota</taxon>
        <taxon>Chitinophagia</taxon>
        <taxon>Chitinophagales</taxon>
        <taxon>Chitinophagaceae</taxon>
        <taxon>Flavihumibacter</taxon>
    </lineage>
</organism>
<dbReference type="InterPro" id="IPR050300">
    <property type="entry name" value="GDXG_lipolytic_enzyme"/>
</dbReference>
<dbReference type="InterPro" id="IPR013094">
    <property type="entry name" value="AB_hydrolase_3"/>
</dbReference>
<dbReference type="Pfam" id="PF07859">
    <property type="entry name" value="Abhydrolase_3"/>
    <property type="match status" value="1"/>
</dbReference>
<evidence type="ECO:0000313" key="3">
    <source>
        <dbReference type="EMBL" id="MCF1715038.1"/>
    </source>
</evidence>
<dbReference type="InterPro" id="IPR029058">
    <property type="entry name" value="AB_hydrolase_fold"/>
</dbReference>
<dbReference type="Gene3D" id="3.40.50.1820">
    <property type="entry name" value="alpha/beta hydrolase"/>
    <property type="match status" value="1"/>
</dbReference>
<protein>
    <submittedName>
        <fullName evidence="3">Alpha/beta hydrolase</fullName>
    </submittedName>
</protein>
<proteinExistence type="predicted"/>
<dbReference type="PANTHER" id="PTHR48081:SF8">
    <property type="entry name" value="ALPHA_BETA HYDROLASE FOLD-3 DOMAIN-CONTAINING PROTEIN-RELATED"/>
    <property type="match status" value="1"/>
</dbReference>
<name>A0ABS9BIU6_9BACT</name>
<gene>
    <name evidence="3" type="ORF">L0U88_10410</name>
</gene>
<comment type="caution">
    <text evidence="3">The sequence shown here is derived from an EMBL/GenBank/DDBJ whole genome shotgun (WGS) entry which is preliminary data.</text>
</comment>
<dbReference type="GO" id="GO:0016787">
    <property type="term" value="F:hydrolase activity"/>
    <property type="evidence" value="ECO:0007669"/>
    <property type="project" value="UniProtKB-KW"/>
</dbReference>
<sequence>MSRSLSYYLVLGMLKIKGIKKQFSENPINYRQIREKDVYRPTNGLLRKFNTTTFKIDESSITVIRKTSRPERLLLYVHGGAFVAGPGQHHWDFLETLTNAANVCSWLCNYPKAPEHRINLISENLDEVYSFALSHYAAENIVLMGDSVGGTLIIALVQRLIKNQQPLPSKLILLSPVLDASFSNPAIAAIEPLDPMLSVAGAKSAKQLCAIAGDLRDPRISPLYGSCKGFPETHLFAGELDITYPDQQVFAERLQEANVNFSLVIGKGMPHIWPLLPVMKEAKQARNQLIALLNANSG</sequence>
<dbReference type="SUPFAM" id="SSF53474">
    <property type="entry name" value="alpha/beta-Hydrolases"/>
    <property type="match status" value="1"/>
</dbReference>
<dbReference type="PANTHER" id="PTHR48081">
    <property type="entry name" value="AB HYDROLASE SUPERFAMILY PROTEIN C4A8.06C"/>
    <property type="match status" value="1"/>
</dbReference>
<dbReference type="RefSeq" id="WP_234865988.1">
    <property type="nucleotide sequence ID" value="NZ_JAKEVY010000002.1"/>
</dbReference>
<dbReference type="Proteomes" id="UP001200145">
    <property type="component" value="Unassembled WGS sequence"/>
</dbReference>
<keyword evidence="1 3" id="KW-0378">Hydrolase</keyword>
<feature type="domain" description="Alpha/beta hydrolase fold-3" evidence="2">
    <location>
        <begin position="74"/>
        <end position="273"/>
    </location>
</feature>